<gene>
    <name evidence="1" type="ORF">H4W19_11535</name>
</gene>
<reference evidence="1 2" key="1">
    <citation type="submission" date="2020-08" db="EMBL/GenBank/DDBJ databases">
        <title>Streptomycin resistant and MDR strain, P. mexicana.</title>
        <authorList>
            <person name="Ganesh-kumar S."/>
            <person name="Zhe T."/>
            <person name="Yu Z."/>
            <person name="Min Y."/>
        </authorList>
    </citation>
    <scope>NUCLEOTIDE SEQUENCE [LARGE SCALE GENOMIC DNA]</scope>
    <source>
        <strain evidence="1 2">GTZY</strain>
    </source>
</reference>
<protein>
    <submittedName>
        <fullName evidence="1">Uncharacterized protein</fullName>
    </submittedName>
</protein>
<accession>A0ABX6R733</accession>
<dbReference type="Proteomes" id="UP000515506">
    <property type="component" value="Chromosome"/>
</dbReference>
<sequence length="219" mass="25550">MVSSKHILRNSEELNRLSEWIHVASRGRRASDPASLDKHLEACREFHERFDSLMYPGGCAVFNRVRQHDPHALETAVTFLLADPIHFRSGYLKEYLWRWLVHCPLSDLARSRLERAALGYLDRPIKREFAAMCRAMHRIGREAFWMRVSHALLSVDVLKVRRAELLLIHKGSLFAGAVARRDMWIRLLKERCGSTTEPSLWLSERRWRYNGRNGTESST</sequence>
<organism evidence="1 2">
    <name type="scientific">Pseudoxanthomonas mexicana</name>
    <dbReference type="NCBI Taxonomy" id="128785"/>
    <lineage>
        <taxon>Bacteria</taxon>
        <taxon>Pseudomonadati</taxon>
        <taxon>Pseudomonadota</taxon>
        <taxon>Gammaproteobacteria</taxon>
        <taxon>Lysobacterales</taxon>
        <taxon>Lysobacteraceae</taxon>
        <taxon>Pseudoxanthomonas</taxon>
    </lineage>
</organism>
<dbReference type="RefSeq" id="WP_185894401.1">
    <property type="nucleotide sequence ID" value="NZ_CP060028.1"/>
</dbReference>
<dbReference type="EMBL" id="CP060028">
    <property type="protein sequence ID" value="QND79008.1"/>
    <property type="molecule type" value="Genomic_DNA"/>
</dbReference>
<keyword evidence="2" id="KW-1185">Reference proteome</keyword>
<evidence type="ECO:0000313" key="2">
    <source>
        <dbReference type="Proteomes" id="UP000515506"/>
    </source>
</evidence>
<evidence type="ECO:0000313" key="1">
    <source>
        <dbReference type="EMBL" id="QND79008.1"/>
    </source>
</evidence>
<proteinExistence type="predicted"/>
<name>A0ABX6R733_PSEMX</name>